<dbReference type="GO" id="GO:0016491">
    <property type="term" value="F:oxidoreductase activity"/>
    <property type="evidence" value="ECO:0007669"/>
    <property type="project" value="UniProtKB-KW"/>
</dbReference>
<reference evidence="4 5" key="1">
    <citation type="journal article" date="2019" name="Biochem. Eng. J.">
        <title>Metabolic engineering of the marine bacteria Neptunomonas concharum for the production of acetoin and meso-2,3-butanediol from acetate.</title>
        <authorList>
            <person name="Li W."/>
            <person name="Pu N."/>
            <person name="Liu C.-X."/>
            <person name="Yuan Q.-P."/>
            <person name="Li Z.-J."/>
        </authorList>
    </citation>
    <scope>NUCLEOTIDE SEQUENCE [LARGE SCALE GENOMIC DNA]</scope>
    <source>
        <strain evidence="4 5">JCM17730</strain>
    </source>
</reference>
<dbReference type="EMBL" id="CP043869">
    <property type="protein sequence ID" value="QEQ97489.1"/>
    <property type="molecule type" value="Genomic_DNA"/>
</dbReference>
<accession>A0A5P1RCU8</accession>
<feature type="domain" description="FAD/NAD(P)-binding" evidence="2">
    <location>
        <begin position="6"/>
        <end position="321"/>
    </location>
</feature>
<organism evidence="4 5">
    <name type="scientific">Neptunomonas concharum</name>
    <dbReference type="NCBI Taxonomy" id="1031538"/>
    <lineage>
        <taxon>Bacteria</taxon>
        <taxon>Pseudomonadati</taxon>
        <taxon>Pseudomonadota</taxon>
        <taxon>Gammaproteobacteria</taxon>
        <taxon>Oceanospirillales</taxon>
        <taxon>Oceanospirillaceae</taxon>
        <taxon>Neptunomonas</taxon>
    </lineage>
</organism>
<dbReference type="Gene3D" id="3.50.50.60">
    <property type="entry name" value="FAD/NAD(P)-binding domain"/>
    <property type="match status" value="3"/>
</dbReference>
<dbReference type="KEGG" id="ncu:F0U83_12600"/>
<dbReference type="PRINTS" id="PR00368">
    <property type="entry name" value="FADPNR"/>
</dbReference>
<dbReference type="OrthoDB" id="9801699at2"/>
<proteinExistence type="predicted"/>
<dbReference type="RefSeq" id="WP_138986871.1">
    <property type="nucleotide sequence ID" value="NZ_CP043869.1"/>
</dbReference>
<dbReference type="PANTHER" id="PTHR42949:SF3">
    <property type="entry name" value="ANAEROBIC GLYCEROL-3-PHOSPHATE DEHYDROGENASE SUBUNIT B"/>
    <property type="match status" value="1"/>
</dbReference>
<dbReference type="Proteomes" id="UP000324760">
    <property type="component" value="Chromosome"/>
</dbReference>
<dbReference type="CDD" id="cd19946">
    <property type="entry name" value="GlpA-like_Fer2_BFD-like"/>
    <property type="match status" value="1"/>
</dbReference>
<dbReference type="InterPro" id="IPR041117">
    <property type="entry name" value="SoxA_A3"/>
</dbReference>
<keyword evidence="5" id="KW-1185">Reference proteome</keyword>
<dbReference type="InterPro" id="IPR041854">
    <property type="entry name" value="BFD-like_2Fe2S-bd_dom_sf"/>
</dbReference>
<dbReference type="AlphaFoldDB" id="A0A5P1RCU8"/>
<gene>
    <name evidence="4" type="ORF">F0U83_12600</name>
</gene>
<evidence type="ECO:0000259" key="3">
    <source>
        <dbReference type="Pfam" id="PF17806"/>
    </source>
</evidence>
<dbReference type="Pfam" id="PF17806">
    <property type="entry name" value="SO_alpha_A3"/>
    <property type="match status" value="1"/>
</dbReference>
<name>A0A5P1RCU8_9GAMM</name>
<dbReference type="SUPFAM" id="SSF51905">
    <property type="entry name" value="FAD/NAD(P)-binding domain"/>
    <property type="match status" value="1"/>
</dbReference>
<sequence>MKSDIYDLIIIGAGPAGMAAAATAAQKKLRVAILDEQQTPGGQIYRSIKQPAPADEHILGPDYYYGRHLLEGLENAPVTYLPGTMVWSIDDDLNIAFSRNGCSEKLQAKRILLATGAMERPVPFVGWTTPGVMTCGSAQILLKTSGLTPALPLVLAGSGPLLLLIAVQLHRAGVPISAILDTTPKGRYRSALRYLPNALKNTPLLLKGVGLLLTLKKAGIRYINHVTDLTAIEGNNGHIEQVLFSSAKGQESLTCTTLLVHQGVVPNTQLSRALQLKHQWDELQQCWRPERDRWGETSKRGIFIAGDGGGIAGAKAAEYQGQLSALKIATQLNASSTDSLQKEASGIEKRLQQQLSVRPFLDHLYQPANSFLLPPDETIVCRCEEVTAGEIRNIAKLGCTGPNQTKSFCRSGMGPCQGRLCGLTVANLIADVHQLPVNEVGYYRIRTPIKPLTIGELADLAE</sequence>
<dbReference type="Pfam" id="PF07992">
    <property type="entry name" value="Pyr_redox_2"/>
    <property type="match status" value="1"/>
</dbReference>
<protein>
    <submittedName>
        <fullName evidence="4">NAD(P)-binding protein</fullName>
    </submittedName>
</protein>
<dbReference type="PRINTS" id="PR00469">
    <property type="entry name" value="PNDRDTASEII"/>
</dbReference>
<keyword evidence="1" id="KW-0560">Oxidoreductase</keyword>
<evidence type="ECO:0000256" key="1">
    <source>
        <dbReference type="ARBA" id="ARBA00023002"/>
    </source>
</evidence>
<dbReference type="InterPro" id="IPR017224">
    <property type="entry name" value="Opine_Oxase_asu/HCN_bsu"/>
</dbReference>
<dbReference type="Gene3D" id="1.10.10.1100">
    <property type="entry name" value="BFD-like [2Fe-2S]-binding domain"/>
    <property type="match status" value="1"/>
</dbReference>
<feature type="domain" description="SoxA A3" evidence="3">
    <location>
        <begin position="380"/>
        <end position="458"/>
    </location>
</feature>
<dbReference type="InterPro" id="IPR036188">
    <property type="entry name" value="FAD/NAD-bd_sf"/>
</dbReference>
<dbReference type="PIRSF" id="PIRSF037495">
    <property type="entry name" value="Opine_OX_OoxA/HcnB"/>
    <property type="match status" value="1"/>
</dbReference>
<evidence type="ECO:0000259" key="2">
    <source>
        <dbReference type="Pfam" id="PF07992"/>
    </source>
</evidence>
<dbReference type="InterPro" id="IPR023753">
    <property type="entry name" value="FAD/NAD-binding_dom"/>
</dbReference>
<evidence type="ECO:0000313" key="4">
    <source>
        <dbReference type="EMBL" id="QEQ97489.1"/>
    </source>
</evidence>
<evidence type="ECO:0000313" key="5">
    <source>
        <dbReference type="Proteomes" id="UP000324760"/>
    </source>
</evidence>
<dbReference type="InterPro" id="IPR051691">
    <property type="entry name" value="Metab_Enz_Cyan_OpOx_G3PDH"/>
</dbReference>
<dbReference type="PANTHER" id="PTHR42949">
    <property type="entry name" value="ANAEROBIC GLYCEROL-3-PHOSPHATE DEHYDROGENASE SUBUNIT B"/>
    <property type="match status" value="1"/>
</dbReference>